<dbReference type="InterPro" id="IPR007267">
    <property type="entry name" value="GtrA_DPMS_TM"/>
</dbReference>
<evidence type="ECO:0000256" key="2">
    <source>
        <dbReference type="ARBA" id="ARBA00006739"/>
    </source>
</evidence>
<dbReference type="GO" id="GO:0035269">
    <property type="term" value="P:protein O-linked glycosylation via mannose"/>
    <property type="evidence" value="ECO:0007669"/>
    <property type="project" value="TreeGrafter"/>
</dbReference>
<dbReference type="GO" id="GO:0006506">
    <property type="term" value="P:GPI anchor biosynthetic process"/>
    <property type="evidence" value="ECO:0007669"/>
    <property type="project" value="TreeGrafter"/>
</dbReference>
<comment type="subcellular location">
    <subcellularLocation>
        <location evidence="1">Membrane</location>
        <topology evidence="1">Multi-pass membrane protein</topology>
    </subcellularLocation>
</comment>
<feature type="domain" description="Glycosyltransferase 2-like" evidence="9">
    <location>
        <begin position="3"/>
        <end position="169"/>
    </location>
</feature>
<dbReference type="CDD" id="cd06442">
    <property type="entry name" value="DPM1_like"/>
    <property type="match status" value="1"/>
</dbReference>
<evidence type="ECO:0000256" key="3">
    <source>
        <dbReference type="ARBA" id="ARBA00022676"/>
    </source>
</evidence>
<keyword evidence="7 8" id="KW-0472">Membrane</keyword>
<dbReference type="GO" id="GO:0000271">
    <property type="term" value="P:polysaccharide biosynthetic process"/>
    <property type="evidence" value="ECO:0007669"/>
    <property type="project" value="InterPro"/>
</dbReference>
<feature type="transmembrane region" description="Helical" evidence="8">
    <location>
        <begin position="326"/>
        <end position="345"/>
    </location>
</feature>
<keyword evidence="6 8" id="KW-1133">Transmembrane helix</keyword>
<feature type="transmembrane region" description="Helical" evidence="8">
    <location>
        <begin position="264"/>
        <end position="281"/>
    </location>
</feature>
<evidence type="ECO:0000313" key="12">
    <source>
        <dbReference type="Proteomes" id="UP001057291"/>
    </source>
</evidence>
<accession>A0AAV4LI35</accession>
<feature type="domain" description="GtrA/DPMS transmembrane" evidence="10">
    <location>
        <begin position="236"/>
        <end position="352"/>
    </location>
</feature>
<dbReference type="PANTHER" id="PTHR43398">
    <property type="entry name" value="DOLICHOL-PHOSPHATE MANNOSYLTRANSFERASE SUBUNIT 1"/>
    <property type="match status" value="1"/>
</dbReference>
<evidence type="ECO:0000256" key="5">
    <source>
        <dbReference type="ARBA" id="ARBA00022692"/>
    </source>
</evidence>
<keyword evidence="4" id="KW-0808">Transferase</keyword>
<dbReference type="GO" id="GO:0004582">
    <property type="term" value="F:dolichyl-phosphate beta-D-mannosyltransferase activity"/>
    <property type="evidence" value="ECO:0007669"/>
    <property type="project" value="InterPro"/>
</dbReference>
<evidence type="ECO:0000256" key="4">
    <source>
        <dbReference type="ARBA" id="ARBA00022679"/>
    </source>
</evidence>
<dbReference type="SUPFAM" id="SSF53448">
    <property type="entry name" value="Nucleotide-diphospho-sugar transferases"/>
    <property type="match status" value="1"/>
</dbReference>
<reference evidence="11" key="1">
    <citation type="journal article" date="2023" name="Int. J. Syst. Evol. Microbiol.">
        <title>Collibacillus ludicampi gen. nov., sp. nov., a new soil bacterium of the family Alicyclobacillaceae.</title>
        <authorList>
            <person name="Jojima T."/>
            <person name="Ioku Y."/>
            <person name="Fukuta Y."/>
            <person name="Shirasaka N."/>
            <person name="Matsumura Y."/>
            <person name="Mori M."/>
        </authorList>
    </citation>
    <scope>NUCLEOTIDE SEQUENCE</scope>
    <source>
        <strain evidence="11">TP075</strain>
    </source>
</reference>
<organism evidence="11 12">
    <name type="scientific">Collibacillus ludicampi</name>
    <dbReference type="NCBI Taxonomy" id="2771369"/>
    <lineage>
        <taxon>Bacteria</taxon>
        <taxon>Bacillati</taxon>
        <taxon>Bacillota</taxon>
        <taxon>Bacilli</taxon>
        <taxon>Bacillales</taxon>
        <taxon>Alicyclobacillaceae</taxon>
        <taxon>Collibacillus</taxon>
    </lineage>
</organism>
<evidence type="ECO:0000259" key="9">
    <source>
        <dbReference type="Pfam" id="PF00535"/>
    </source>
</evidence>
<dbReference type="Pfam" id="PF04138">
    <property type="entry name" value="GtrA_DPMS_TM"/>
    <property type="match status" value="1"/>
</dbReference>
<protein>
    <submittedName>
        <fullName evidence="11">Dolichol monophosphate mannose synthase</fullName>
    </submittedName>
</protein>
<keyword evidence="5 8" id="KW-0812">Transmembrane</keyword>
<evidence type="ECO:0000313" key="11">
    <source>
        <dbReference type="EMBL" id="GIM47423.1"/>
    </source>
</evidence>
<dbReference type="AlphaFoldDB" id="A0AAV4LI35"/>
<evidence type="ECO:0000259" key="10">
    <source>
        <dbReference type="Pfam" id="PF04138"/>
    </source>
</evidence>
<dbReference type="InterPro" id="IPR039528">
    <property type="entry name" value="DPM1-like"/>
</dbReference>
<dbReference type="GO" id="GO:0016020">
    <property type="term" value="C:membrane"/>
    <property type="evidence" value="ECO:0007669"/>
    <property type="project" value="UniProtKB-SubCell"/>
</dbReference>
<feature type="transmembrane region" description="Helical" evidence="8">
    <location>
        <begin position="302"/>
        <end position="320"/>
    </location>
</feature>
<dbReference type="InterPro" id="IPR029044">
    <property type="entry name" value="Nucleotide-diphossugar_trans"/>
</dbReference>
<sequence>MLSIIIPTFNESQNVPVIIQRIDQTLSEIVPYEVIFVDDSTDETPRILADMAKKNPHVRFFHRSGERGLATAVMKGLAEARGDVLAVLDADLQHPPELLPVMLKKIDCGYDLVIPSRFVPGGNDGGLSPFRKLVSWGARMIGRAMLSRVRSCTDPTGGYFMLRRSVIENVDLHPLGWKILMEILVRGNYKKLVEIPYQFHRRLGDRSKMNIREQVNYIRHVARLVKASPDDWRLLKFLIVGLSGVGVNLTVFTFLLHVLDQSEVTSATVAATISMLSNFLLHDHFTWKGMGKGIKFVRLIKFGLVSSIGIMIQVGIVFLCMEWWDWYSFMANLAGIAGGTVWNYVGNNRWTWTNHERWAVLAKIRK</sequence>
<evidence type="ECO:0000256" key="8">
    <source>
        <dbReference type="SAM" id="Phobius"/>
    </source>
</evidence>
<dbReference type="RefSeq" id="WP_282200400.1">
    <property type="nucleotide sequence ID" value="NZ_BOQE01000001.1"/>
</dbReference>
<comment type="caution">
    <text evidence="11">The sequence shown here is derived from an EMBL/GenBank/DDBJ whole genome shotgun (WGS) entry which is preliminary data.</text>
</comment>
<dbReference type="EMBL" id="BOQE01000001">
    <property type="protein sequence ID" value="GIM47423.1"/>
    <property type="molecule type" value="Genomic_DNA"/>
</dbReference>
<dbReference type="InterPro" id="IPR001173">
    <property type="entry name" value="Glyco_trans_2-like"/>
</dbReference>
<dbReference type="PANTHER" id="PTHR43398:SF1">
    <property type="entry name" value="DOLICHOL-PHOSPHATE MANNOSYLTRANSFERASE SUBUNIT 1"/>
    <property type="match status" value="1"/>
</dbReference>
<dbReference type="Gene3D" id="3.90.550.10">
    <property type="entry name" value="Spore Coat Polysaccharide Biosynthesis Protein SpsA, Chain A"/>
    <property type="match status" value="1"/>
</dbReference>
<name>A0AAV4LI35_9BACL</name>
<keyword evidence="3" id="KW-0328">Glycosyltransferase</keyword>
<feature type="transmembrane region" description="Helical" evidence="8">
    <location>
        <begin position="234"/>
        <end position="258"/>
    </location>
</feature>
<proteinExistence type="inferred from homology"/>
<comment type="similarity">
    <text evidence="2">Belongs to the glycosyltransferase 2 family.</text>
</comment>
<gene>
    <name evidence="11" type="ORF">DNHGIG_29720</name>
</gene>
<evidence type="ECO:0000256" key="7">
    <source>
        <dbReference type="ARBA" id="ARBA00023136"/>
    </source>
</evidence>
<evidence type="ECO:0000256" key="1">
    <source>
        <dbReference type="ARBA" id="ARBA00004141"/>
    </source>
</evidence>
<dbReference type="Pfam" id="PF00535">
    <property type="entry name" value="Glycos_transf_2"/>
    <property type="match status" value="1"/>
</dbReference>
<keyword evidence="12" id="KW-1185">Reference proteome</keyword>
<dbReference type="GO" id="GO:0006488">
    <property type="term" value="P:dolichol-linked oligosaccharide biosynthetic process"/>
    <property type="evidence" value="ECO:0007669"/>
    <property type="project" value="TreeGrafter"/>
</dbReference>
<evidence type="ECO:0000256" key="6">
    <source>
        <dbReference type="ARBA" id="ARBA00022989"/>
    </source>
</evidence>
<dbReference type="Proteomes" id="UP001057291">
    <property type="component" value="Unassembled WGS sequence"/>
</dbReference>